<dbReference type="PANTHER" id="PTHR43610">
    <property type="entry name" value="BLL6696 PROTEIN"/>
    <property type="match status" value="1"/>
</dbReference>
<name>A0A2N5M0U8_9BACI</name>
<evidence type="ECO:0000313" key="2">
    <source>
        <dbReference type="EMBL" id="PLT27981.1"/>
    </source>
</evidence>
<reference evidence="2 3" key="1">
    <citation type="submission" date="2017-11" db="EMBL/GenBank/DDBJ databases">
        <title>Comparitive Functional Genomics of Dry Heat Resistant strains isolated from the Viking Spacecraft.</title>
        <authorList>
            <person name="Seuylemezian A."/>
            <person name="Cooper K."/>
            <person name="Vaishampayan P."/>
        </authorList>
    </citation>
    <scope>NUCLEOTIDE SEQUENCE [LARGE SCALE GENOMIC DNA]</scope>
    <source>
        <strain evidence="2 3">V1-29</strain>
    </source>
</reference>
<protein>
    <submittedName>
        <fullName evidence="2">GNAT family N-acetyltransferase</fullName>
    </submittedName>
</protein>
<dbReference type="Gene3D" id="3.40.630.30">
    <property type="match status" value="1"/>
</dbReference>
<dbReference type="Pfam" id="PF13302">
    <property type="entry name" value="Acetyltransf_3"/>
    <property type="match status" value="1"/>
</dbReference>
<accession>A0A2N5M0U8</accession>
<dbReference type="GO" id="GO:0016747">
    <property type="term" value="F:acyltransferase activity, transferring groups other than amino-acyl groups"/>
    <property type="evidence" value="ECO:0007669"/>
    <property type="project" value="InterPro"/>
</dbReference>
<sequence>MEKIILKGQRAKLIPLEQSHIDELFAAAEKPDIWSYMSTDMKDRAAMESVVLTALNQQKIGQEMPFTVIDTETGNVVGSTRYLNVSLPNRSLEIGWTWYNPSVWRTRLNTECKYLLLSHAFEGLGMNRVQFKTDSRNIRSQNAISRLGAVKEGVLRNDRIMHDGYIRSSVVFSILKEEWPQVKLLLESFLNPAE</sequence>
<feature type="domain" description="N-acetyltransferase" evidence="1">
    <location>
        <begin position="11"/>
        <end position="149"/>
    </location>
</feature>
<dbReference type="InterPro" id="IPR016181">
    <property type="entry name" value="Acyl_CoA_acyltransferase"/>
</dbReference>
<evidence type="ECO:0000259" key="1">
    <source>
        <dbReference type="Pfam" id="PF13302"/>
    </source>
</evidence>
<dbReference type="AlphaFoldDB" id="A0A2N5M0U8"/>
<comment type="caution">
    <text evidence="2">The sequence shown here is derived from an EMBL/GenBank/DDBJ whole genome shotgun (WGS) entry which is preliminary data.</text>
</comment>
<dbReference type="RefSeq" id="WP_101645379.1">
    <property type="nucleotide sequence ID" value="NZ_PGUY01000071.1"/>
</dbReference>
<dbReference type="Proteomes" id="UP000234748">
    <property type="component" value="Unassembled WGS sequence"/>
</dbReference>
<proteinExistence type="predicted"/>
<dbReference type="OrthoDB" id="9795199at2"/>
<dbReference type="SUPFAM" id="SSF55729">
    <property type="entry name" value="Acyl-CoA N-acyltransferases (Nat)"/>
    <property type="match status" value="1"/>
</dbReference>
<dbReference type="EMBL" id="PGUY01000071">
    <property type="protein sequence ID" value="PLT27981.1"/>
    <property type="molecule type" value="Genomic_DNA"/>
</dbReference>
<gene>
    <name evidence="2" type="ORF">CUU66_21210</name>
</gene>
<dbReference type="PANTHER" id="PTHR43610:SF1">
    <property type="entry name" value="N-ACETYLTRANSFERASE DOMAIN-CONTAINING PROTEIN"/>
    <property type="match status" value="1"/>
</dbReference>
<evidence type="ECO:0000313" key="3">
    <source>
        <dbReference type="Proteomes" id="UP000234748"/>
    </source>
</evidence>
<dbReference type="InterPro" id="IPR000182">
    <property type="entry name" value="GNAT_dom"/>
</dbReference>
<keyword evidence="2" id="KW-0808">Transferase</keyword>
<keyword evidence="3" id="KW-1185">Reference proteome</keyword>
<organism evidence="2 3">
    <name type="scientific">Peribacillus deserti</name>
    <dbReference type="NCBI Taxonomy" id="673318"/>
    <lineage>
        <taxon>Bacteria</taxon>
        <taxon>Bacillati</taxon>
        <taxon>Bacillota</taxon>
        <taxon>Bacilli</taxon>
        <taxon>Bacillales</taxon>
        <taxon>Bacillaceae</taxon>
        <taxon>Peribacillus</taxon>
    </lineage>
</organism>